<name>A0AAD9PM22_9APIC</name>
<gene>
    <name evidence="4" type="ORF">BdWA1_000041</name>
</gene>
<keyword evidence="5" id="KW-1185">Reference proteome</keyword>
<evidence type="ECO:0000256" key="1">
    <source>
        <dbReference type="ARBA" id="ARBA00007584"/>
    </source>
</evidence>
<dbReference type="PANTHER" id="PTHR12499">
    <property type="entry name" value="OPTIC ATROPHY 3 PROTEIN OPA3"/>
    <property type="match status" value="1"/>
</dbReference>
<evidence type="ECO:0000313" key="5">
    <source>
        <dbReference type="Proteomes" id="UP001214638"/>
    </source>
</evidence>
<evidence type="ECO:0000256" key="3">
    <source>
        <dbReference type="SAM" id="Phobius"/>
    </source>
</evidence>
<dbReference type="AlphaFoldDB" id="A0AAD9PM22"/>
<dbReference type="GeneID" id="94334339"/>
<reference evidence="4" key="1">
    <citation type="journal article" date="2023" name="Nat. Microbiol.">
        <title>Babesia duncani multi-omics identifies virulence factors and drug targets.</title>
        <authorList>
            <person name="Singh P."/>
            <person name="Lonardi S."/>
            <person name="Liang Q."/>
            <person name="Vydyam P."/>
            <person name="Khabirova E."/>
            <person name="Fang T."/>
            <person name="Gihaz S."/>
            <person name="Thekkiniath J."/>
            <person name="Munshi M."/>
            <person name="Abel S."/>
            <person name="Ciampossin L."/>
            <person name="Batugedara G."/>
            <person name="Gupta M."/>
            <person name="Lu X.M."/>
            <person name="Lenz T."/>
            <person name="Chakravarty S."/>
            <person name="Cornillot E."/>
            <person name="Hu Y."/>
            <person name="Ma W."/>
            <person name="Gonzalez L.M."/>
            <person name="Sanchez S."/>
            <person name="Estrada K."/>
            <person name="Sanchez-Flores A."/>
            <person name="Montero E."/>
            <person name="Harb O.S."/>
            <person name="Le Roch K.G."/>
            <person name="Mamoun C.B."/>
        </authorList>
    </citation>
    <scope>NUCLEOTIDE SEQUENCE</scope>
    <source>
        <strain evidence="4">WA1</strain>
    </source>
</reference>
<dbReference type="GO" id="GO:0005739">
    <property type="term" value="C:mitochondrion"/>
    <property type="evidence" value="ECO:0007669"/>
    <property type="project" value="TreeGrafter"/>
</dbReference>
<organism evidence="4 5">
    <name type="scientific">Babesia duncani</name>
    <dbReference type="NCBI Taxonomy" id="323732"/>
    <lineage>
        <taxon>Eukaryota</taxon>
        <taxon>Sar</taxon>
        <taxon>Alveolata</taxon>
        <taxon>Apicomplexa</taxon>
        <taxon>Aconoidasida</taxon>
        <taxon>Piroplasmida</taxon>
        <taxon>Babesiidae</taxon>
        <taxon>Babesia</taxon>
    </lineage>
</organism>
<dbReference type="Proteomes" id="UP001214638">
    <property type="component" value="Unassembled WGS sequence"/>
</dbReference>
<dbReference type="PANTHER" id="PTHR12499:SF0">
    <property type="entry name" value="OPTIC ATROPHY 3 PROTEIN"/>
    <property type="match status" value="1"/>
</dbReference>
<keyword evidence="2" id="KW-0175">Coiled coil</keyword>
<sequence>MFPAYKVLSVFVKQVSKPLASYLKRRASVNPKFRRLCICFGNASYKFDRYITRRFYSPETVESGPIATISEETSIAIGTELFGECIIFTVAVLLIVAEYTRGVRKDNLKEKTLQQRLEALEIRQERLFDYLKLQDAKPANA</sequence>
<evidence type="ECO:0000256" key="2">
    <source>
        <dbReference type="ARBA" id="ARBA00023054"/>
    </source>
</evidence>
<comment type="similarity">
    <text evidence="1">Belongs to the OPA3 family.</text>
</comment>
<feature type="transmembrane region" description="Helical" evidence="3">
    <location>
        <begin position="81"/>
        <end position="99"/>
    </location>
</feature>
<keyword evidence="3" id="KW-1133">Transmembrane helix</keyword>
<dbReference type="GO" id="GO:0019216">
    <property type="term" value="P:regulation of lipid metabolic process"/>
    <property type="evidence" value="ECO:0007669"/>
    <property type="project" value="TreeGrafter"/>
</dbReference>
<accession>A0AAD9PM22</accession>
<dbReference type="RefSeq" id="XP_067803888.1">
    <property type="nucleotide sequence ID" value="XM_067945097.1"/>
</dbReference>
<dbReference type="EMBL" id="JALLKP010000001">
    <property type="protein sequence ID" value="KAK2197046.1"/>
    <property type="molecule type" value="Genomic_DNA"/>
</dbReference>
<evidence type="ECO:0000313" key="4">
    <source>
        <dbReference type="EMBL" id="KAK2197046.1"/>
    </source>
</evidence>
<dbReference type="KEGG" id="bdw:94334339"/>
<comment type="caution">
    <text evidence="4">The sequence shown here is derived from an EMBL/GenBank/DDBJ whole genome shotgun (WGS) entry which is preliminary data.</text>
</comment>
<keyword evidence="3" id="KW-0472">Membrane</keyword>
<dbReference type="InterPro" id="IPR010754">
    <property type="entry name" value="OPA3-like"/>
</dbReference>
<keyword evidence="3" id="KW-0812">Transmembrane</keyword>
<protein>
    <submittedName>
        <fullName evidence="4">Optic atrophy 3-like</fullName>
    </submittedName>
</protein>
<proteinExistence type="inferred from homology"/>
<dbReference type="Pfam" id="PF07047">
    <property type="entry name" value="OPA3"/>
    <property type="match status" value="1"/>
</dbReference>